<evidence type="ECO:0000256" key="1">
    <source>
        <dbReference type="SAM" id="Phobius"/>
    </source>
</evidence>
<keyword evidence="3" id="KW-1185">Reference proteome</keyword>
<keyword evidence="1" id="KW-0472">Membrane</keyword>
<keyword evidence="1" id="KW-1133">Transmembrane helix</keyword>
<keyword evidence="1" id="KW-0812">Transmembrane</keyword>
<comment type="caution">
    <text evidence="2">The sequence shown here is derived from an EMBL/GenBank/DDBJ whole genome shotgun (WGS) entry which is preliminary data.</text>
</comment>
<dbReference type="EMBL" id="JBHSFN010000025">
    <property type="protein sequence ID" value="MFC4590762.1"/>
    <property type="molecule type" value="Genomic_DNA"/>
</dbReference>
<gene>
    <name evidence="2" type="ORF">ACFO8L_32020</name>
</gene>
<name>A0ABV9EM52_9ACTN</name>
<evidence type="ECO:0000313" key="2">
    <source>
        <dbReference type="EMBL" id="MFC4590762.1"/>
    </source>
</evidence>
<evidence type="ECO:0000313" key="3">
    <source>
        <dbReference type="Proteomes" id="UP001595891"/>
    </source>
</evidence>
<sequence>MQANLPLRLARSAVFTVVCLTLASVAHWFAGGAAPSAAVMTAGGLVVMTGTALLAGRERSPVTVTGLLLAAQAVLHLLLGPADLPGGPPHGPVPGGPPQEHALSVSAGMLVAHLTAALLTAWWLSRGESALWSVLRAAGAYALRRVRWLLALLWRDEPPAPAVPFRRAAPAFSPARDQVLRHAVVRRGPPVPAVS</sequence>
<organism evidence="2 3">
    <name type="scientific">Sphaerisporangium corydalis</name>
    <dbReference type="NCBI Taxonomy" id="1441875"/>
    <lineage>
        <taxon>Bacteria</taxon>
        <taxon>Bacillati</taxon>
        <taxon>Actinomycetota</taxon>
        <taxon>Actinomycetes</taxon>
        <taxon>Streptosporangiales</taxon>
        <taxon>Streptosporangiaceae</taxon>
        <taxon>Sphaerisporangium</taxon>
    </lineage>
</organism>
<dbReference type="RefSeq" id="WP_262845196.1">
    <property type="nucleotide sequence ID" value="NZ_JANZYP010000037.1"/>
</dbReference>
<feature type="transmembrane region" description="Helical" evidence="1">
    <location>
        <begin position="12"/>
        <end position="30"/>
    </location>
</feature>
<protein>
    <submittedName>
        <fullName evidence="2">MFS transporter</fullName>
    </submittedName>
</protein>
<feature type="transmembrane region" description="Helical" evidence="1">
    <location>
        <begin position="36"/>
        <end position="55"/>
    </location>
</feature>
<feature type="transmembrane region" description="Helical" evidence="1">
    <location>
        <begin position="62"/>
        <end position="82"/>
    </location>
</feature>
<proteinExistence type="predicted"/>
<dbReference type="Proteomes" id="UP001595891">
    <property type="component" value="Unassembled WGS sequence"/>
</dbReference>
<reference evidence="3" key="1">
    <citation type="journal article" date="2019" name="Int. J. Syst. Evol. Microbiol.">
        <title>The Global Catalogue of Microorganisms (GCM) 10K type strain sequencing project: providing services to taxonomists for standard genome sequencing and annotation.</title>
        <authorList>
            <consortium name="The Broad Institute Genomics Platform"/>
            <consortium name="The Broad Institute Genome Sequencing Center for Infectious Disease"/>
            <person name="Wu L."/>
            <person name="Ma J."/>
        </authorList>
    </citation>
    <scope>NUCLEOTIDE SEQUENCE [LARGE SCALE GENOMIC DNA]</scope>
    <source>
        <strain evidence="3">CCUG 49560</strain>
    </source>
</reference>
<feature type="transmembrane region" description="Helical" evidence="1">
    <location>
        <begin position="102"/>
        <end position="124"/>
    </location>
</feature>
<accession>A0ABV9EM52</accession>